<reference evidence="1 2" key="1">
    <citation type="journal article" date="2019" name="Environ. Microbiol.">
        <title>At the nexus of three kingdoms: the genome of the mycorrhizal fungus Gigaspora margarita provides insights into plant, endobacterial and fungal interactions.</title>
        <authorList>
            <person name="Venice F."/>
            <person name="Ghignone S."/>
            <person name="Salvioli di Fossalunga A."/>
            <person name="Amselem J."/>
            <person name="Novero M."/>
            <person name="Xianan X."/>
            <person name="Sedzielewska Toro K."/>
            <person name="Morin E."/>
            <person name="Lipzen A."/>
            <person name="Grigoriev I.V."/>
            <person name="Henrissat B."/>
            <person name="Martin F.M."/>
            <person name="Bonfante P."/>
        </authorList>
    </citation>
    <scope>NUCLEOTIDE SEQUENCE [LARGE SCALE GENOMIC DNA]</scope>
    <source>
        <strain evidence="1 2">BEG34</strain>
    </source>
</reference>
<name>A0A8H3X6I0_GIGMA</name>
<evidence type="ECO:0000313" key="2">
    <source>
        <dbReference type="Proteomes" id="UP000439903"/>
    </source>
</evidence>
<proteinExistence type="predicted"/>
<gene>
    <name evidence="1" type="ORF">F8M41_008209</name>
</gene>
<organism evidence="1 2">
    <name type="scientific">Gigaspora margarita</name>
    <dbReference type="NCBI Taxonomy" id="4874"/>
    <lineage>
        <taxon>Eukaryota</taxon>
        <taxon>Fungi</taxon>
        <taxon>Fungi incertae sedis</taxon>
        <taxon>Mucoromycota</taxon>
        <taxon>Glomeromycotina</taxon>
        <taxon>Glomeromycetes</taxon>
        <taxon>Diversisporales</taxon>
        <taxon>Gigasporaceae</taxon>
        <taxon>Gigaspora</taxon>
    </lineage>
</organism>
<evidence type="ECO:0000313" key="1">
    <source>
        <dbReference type="EMBL" id="KAF0411274.1"/>
    </source>
</evidence>
<dbReference type="OrthoDB" id="10404200at2759"/>
<accession>A0A8H3X6I0</accession>
<keyword evidence="2" id="KW-1185">Reference proteome</keyword>
<dbReference type="AlphaFoldDB" id="A0A8H3X6I0"/>
<sequence>MDKFEVEGTVILKRYGVKDAEDPKKQAVLLGVASTIMPILLTKYPDLLAIDSTGCHNSLNFPNTAFMVRSNEPHADALKEWFTKNLNDQWLRDRVFYQFRFVKRSQDQEEFDQQKTTLLDAKKLQAATGIAKLAVAETIVSYFRKYWFGDWVDTWPDYKRDGCPMKTNMLLESYFKKDMILHYRGRYTKSLHSNLEKIATSMHVDSREVERFWRGEGKSPTTSKLQQEKKKDAWNVFRFCTNVDTQYIEMDEVSEKSFESENSDSIDECNKTLYVTHRSRKFACLCSFNIICGHECQDIVAVQLFIDKPELQNNFDSYNKSDKSAAESAVSCSFESYLHQKDANSHNKNELKLPEKRVKIVEIIGESRVIVNIIFENGSQDRCIVQLDDIIGYADEQIKKKSKVKITSSQPVPLSKDSYGNVVVYTMPYGGKKGMLYLTSTCSVDTSLTLIQSAFTYQDIYNQAAAFVLADPNSYTHLLLQVFDYQVDRFIWGLSEQKSQEPVVPESSYFESYLKHWQEPYNVPCSAEFKTINNEKLTNIPGNAFKIDKYKSVETGNVKYRLTGVSFCDGNHHIADVHFENVKNKEWYQYDGMGKSYRARAMYIGCSCPPHKDNYNMDYVIYVKI</sequence>
<dbReference type="Proteomes" id="UP000439903">
    <property type="component" value="Unassembled WGS sequence"/>
</dbReference>
<dbReference type="EMBL" id="WTPW01001852">
    <property type="protein sequence ID" value="KAF0411274.1"/>
    <property type="molecule type" value="Genomic_DNA"/>
</dbReference>
<comment type="caution">
    <text evidence="1">The sequence shown here is derived from an EMBL/GenBank/DDBJ whole genome shotgun (WGS) entry which is preliminary data.</text>
</comment>
<protein>
    <submittedName>
        <fullName evidence="1">Uncharacterized protein</fullName>
    </submittedName>
</protein>